<dbReference type="KEGG" id="cin:100180137"/>
<proteinExistence type="predicted"/>
<organism evidence="2 3">
    <name type="scientific">Ciona intestinalis</name>
    <name type="common">Transparent sea squirt</name>
    <name type="synonym">Ascidia intestinalis</name>
    <dbReference type="NCBI Taxonomy" id="7719"/>
    <lineage>
        <taxon>Eukaryota</taxon>
        <taxon>Metazoa</taxon>
        <taxon>Chordata</taxon>
        <taxon>Tunicata</taxon>
        <taxon>Ascidiacea</taxon>
        <taxon>Phlebobranchia</taxon>
        <taxon>Cionidae</taxon>
        <taxon>Ciona</taxon>
    </lineage>
</organism>
<dbReference type="EMBL" id="EAAA01000386">
    <property type="status" value="NOT_ANNOTATED_CDS"/>
    <property type="molecule type" value="Genomic_DNA"/>
</dbReference>
<reference evidence="2" key="2">
    <citation type="journal article" date="2008" name="Genome Biol.">
        <title>Improved genome assembly and evidence-based global gene model set for the chordate Ciona intestinalis: new insight into intron and operon populations.</title>
        <authorList>
            <person name="Satou Y."/>
            <person name="Mineta K."/>
            <person name="Ogasawara M."/>
            <person name="Sasakura Y."/>
            <person name="Shoguchi E."/>
            <person name="Ueno K."/>
            <person name="Yamada L."/>
            <person name="Matsumoto J."/>
            <person name="Wasserscheid J."/>
            <person name="Dewar K."/>
            <person name="Wiley G.B."/>
            <person name="Macmil S.L."/>
            <person name="Roe B.A."/>
            <person name="Zeller R.W."/>
            <person name="Hastings K.E."/>
            <person name="Lemaire P."/>
            <person name="Lindquist E."/>
            <person name="Endo T."/>
            <person name="Hotta K."/>
            <person name="Inaba K."/>
        </authorList>
    </citation>
    <scope>NUCLEOTIDE SEQUENCE [LARGE SCALE GENOMIC DNA]</scope>
    <source>
        <strain evidence="2">wild type</strain>
    </source>
</reference>
<dbReference type="InParanoid" id="H2XQR5"/>
<name>H2XQR5_CIOIN</name>
<dbReference type="RefSeq" id="XP_002119596.1">
    <property type="nucleotide sequence ID" value="XM_002119560.5"/>
</dbReference>
<dbReference type="InterPro" id="IPR036375">
    <property type="entry name" value="Hemopexin-like_dom_sf"/>
</dbReference>
<feature type="chain" id="PRO_5014093636" evidence="1">
    <location>
        <begin position="22"/>
        <end position="220"/>
    </location>
</feature>
<dbReference type="AlphaFoldDB" id="H2XQR5"/>
<dbReference type="GeneTree" id="ENSGT01130000282464"/>
<reference evidence="2" key="3">
    <citation type="submission" date="2025-08" db="UniProtKB">
        <authorList>
            <consortium name="Ensembl"/>
        </authorList>
    </citation>
    <scope>IDENTIFICATION</scope>
</reference>
<keyword evidence="1" id="KW-0732">Signal</keyword>
<dbReference type="SUPFAM" id="SSF50923">
    <property type="entry name" value="Hemopexin-like domain"/>
    <property type="match status" value="1"/>
</dbReference>
<evidence type="ECO:0000313" key="2">
    <source>
        <dbReference type="Ensembl" id="ENSCINP00000031999.1"/>
    </source>
</evidence>
<dbReference type="OMA" id="IRTEIVF"/>
<dbReference type="Ensembl" id="ENSCINT00000036394.1">
    <property type="protein sequence ID" value="ENSCINP00000031999.1"/>
    <property type="gene ID" value="ENSCING00000019727.1"/>
</dbReference>
<evidence type="ECO:0000313" key="3">
    <source>
        <dbReference type="Proteomes" id="UP000008144"/>
    </source>
</evidence>
<reference evidence="2" key="4">
    <citation type="submission" date="2025-09" db="UniProtKB">
        <authorList>
            <consortium name="Ensembl"/>
        </authorList>
    </citation>
    <scope>IDENTIFICATION</scope>
</reference>
<keyword evidence="3" id="KW-1185">Reference proteome</keyword>
<dbReference type="GeneID" id="100180137"/>
<evidence type="ECO:0000256" key="1">
    <source>
        <dbReference type="SAM" id="SignalP"/>
    </source>
</evidence>
<gene>
    <name evidence="2" type="primary">LOC100180137</name>
</gene>
<feature type="signal peptide" evidence="1">
    <location>
        <begin position="1"/>
        <end position="21"/>
    </location>
</feature>
<sequence length="220" mass="24318">MFNKSVVCLVLISFTCMACEAGLLGGLSMPPDLAFLFHDEGNQTIGALYNYNASDSTFRSLGRFPSQGFFPGMPRHTSASAYVLTGNDEEYVTTFFKNKAVYFSNGTNGALVRSVFNVSMLFTNGPWRVDAAFSRLNGDRQVIGTSFILRRWLYECGGFGSSCLKSYIGQFAQFSNRFHRNGRVLAALGLSDGKVALFKRSLYAIVHEKGEQAEERPMLA</sequence>
<dbReference type="HOGENOM" id="CLU_1255581_0_0_1"/>
<accession>H2XQR5</accession>
<protein>
    <submittedName>
        <fullName evidence="2">Uncharacterized LOC100180137</fullName>
    </submittedName>
</protein>
<reference evidence="3" key="1">
    <citation type="journal article" date="2002" name="Science">
        <title>The draft genome of Ciona intestinalis: insights into chordate and vertebrate origins.</title>
        <authorList>
            <person name="Dehal P."/>
            <person name="Satou Y."/>
            <person name="Campbell R.K."/>
            <person name="Chapman J."/>
            <person name="Degnan B."/>
            <person name="De Tomaso A."/>
            <person name="Davidson B."/>
            <person name="Di Gregorio A."/>
            <person name="Gelpke M."/>
            <person name="Goodstein D.M."/>
            <person name="Harafuji N."/>
            <person name="Hastings K.E."/>
            <person name="Ho I."/>
            <person name="Hotta K."/>
            <person name="Huang W."/>
            <person name="Kawashima T."/>
            <person name="Lemaire P."/>
            <person name="Martinez D."/>
            <person name="Meinertzhagen I.A."/>
            <person name="Necula S."/>
            <person name="Nonaka M."/>
            <person name="Putnam N."/>
            <person name="Rash S."/>
            <person name="Saiga H."/>
            <person name="Satake M."/>
            <person name="Terry A."/>
            <person name="Yamada L."/>
            <person name="Wang H.G."/>
            <person name="Awazu S."/>
            <person name="Azumi K."/>
            <person name="Boore J."/>
            <person name="Branno M."/>
            <person name="Chin-Bow S."/>
            <person name="DeSantis R."/>
            <person name="Doyle S."/>
            <person name="Francino P."/>
            <person name="Keys D.N."/>
            <person name="Haga S."/>
            <person name="Hayashi H."/>
            <person name="Hino K."/>
            <person name="Imai K.S."/>
            <person name="Inaba K."/>
            <person name="Kano S."/>
            <person name="Kobayashi K."/>
            <person name="Kobayashi M."/>
            <person name="Lee B.I."/>
            <person name="Makabe K.W."/>
            <person name="Manohar C."/>
            <person name="Matassi G."/>
            <person name="Medina M."/>
            <person name="Mochizuki Y."/>
            <person name="Mount S."/>
            <person name="Morishita T."/>
            <person name="Miura S."/>
            <person name="Nakayama A."/>
            <person name="Nishizaka S."/>
            <person name="Nomoto H."/>
            <person name="Ohta F."/>
            <person name="Oishi K."/>
            <person name="Rigoutsos I."/>
            <person name="Sano M."/>
            <person name="Sasaki A."/>
            <person name="Sasakura Y."/>
            <person name="Shoguchi E."/>
            <person name="Shin-i T."/>
            <person name="Spagnuolo A."/>
            <person name="Stainier D."/>
            <person name="Suzuki M.M."/>
            <person name="Tassy O."/>
            <person name="Takatori N."/>
            <person name="Tokuoka M."/>
            <person name="Yagi K."/>
            <person name="Yoshizaki F."/>
            <person name="Wada S."/>
            <person name="Zhang C."/>
            <person name="Hyatt P.D."/>
            <person name="Larimer F."/>
            <person name="Detter C."/>
            <person name="Doggett N."/>
            <person name="Glavina T."/>
            <person name="Hawkins T."/>
            <person name="Richardson P."/>
            <person name="Lucas S."/>
            <person name="Kohara Y."/>
            <person name="Levine M."/>
            <person name="Satoh N."/>
            <person name="Rokhsar D.S."/>
        </authorList>
    </citation>
    <scope>NUCLEOTIDE SEQUENCE [LARGE SCALE GENOMIC DNA]</scope>
</reference>
<dbReference type="Proteomes" id="UP000008144">
    <property type="component" value="Chromosome 1"/>
</dbReference>
<accession>A0A1W2W0A4</accession>